<comment type="similarity">
    <text evidence="2">Belongs to the oxygen-dependent FAD-linked oxidoreductase family.</text>
</comment>
<reference evidence="7 8" key="1">
    <citation type="journal article" date="2019" name="Int. J. Syst. Evol. Microbiol.">
        <title>The Global Catalogue of Microorganisms (GCM) 10K type strain sequencing project: providing services to taxonomists for standard genome sequencing and annotation.</title>
        <authorList>
            <consortium name="The Broad Institute Genomics Platform"/>
            <consortium name="The Broad Institute Genome Sequencing Center for Infectious Disease"/>
            <person name="Wu L."/>
            <person name="Ma J."/>
        </authorList>
    </citation>
    <scope>NUCLEOTIDE SEQUENCE [LARGE SCALE GENOMIC DNA]</scope>
    <source>
        <strain evidence="7 8">JCM 14969</strain>
    </source>
</reference>
<dbReference type="InterPro" id="IPR050416">
    <property type="entry name" value="FAD-linked_Oxidoreductase"/>
</dbReference>
<comment type="caution">
    <text evidence="7">The sequence shown here is derived from an EMBL/GenBank/DDBJ whole genome shotgun (WGS) entry which is preliminary data.</text>
</comment>
<evidence type="ECO:0000256" key="2">
    <source>
        <dbReference type="ARBA" id="ARBA00005466"/>
    </source>
</evidence>
<dbReference type="PROSITE" id="PS51387">
    <property type="entry name" value="FAD_PCMH"/>
    <property type="match status" value="1"/>
</dbReference>
<keyword evidence="8" id="KW-1185">Reference proteome</keyword>
<accession>A0ABN2EUN5</accession>
<dbReference type="PROSITE" id="PS00862">
    <property type="entry name" value="OX2_COVAL_FAD"/>
    <property type="match status" value="1"/>
</dbReference>
<protein>
    <recommendedName>
        <fullName evidence="6">FAD-binding PCMH-type domain-containing protein</fullName>
    </recommendedName>
</protein>
<dbReference type="SUPFAM" id="SSF56176">
    <property type="entry name" value="FAD-binding/transporter-associated domain-like"/>
    <property type="match status" value="1"/>
</dbReference>
<keyword evidence="3" id="KW-0285">Flavoprotein</keyword>
<dbReference type="InterPro" id="IPR006094">
    <property type="entry name" value="Oxid_FAD_bind_N"/>
</dbReference>
<name>A0ABN2EUN5_9ACTN</name>
<organism evidence="7 8">
    <name type="scientific">Kribbella sancticallisti</name>
    <dbReference type="NCBI Taxonomy" id="460087"/>
    <lineage>
        <taxon>Bacteria</taxon>
        <taxon>Bacillati</taxon>
        <taxon>Actinomycetota</taxon>
        <taxon>Actinomycetes</taxon>
        <taxon>Propionibacteriales</taxon>
        <taxon>Kribbellaceae</taxon>
        <taxon>Kribbella</taxon>
    </lineage>
</organism>
<proteinExistence type="inferred from homology"/>
<evidence type="ECO:0000259" key="6">
    <source>
        <dbReference type="PROSITE" id="PS51387"/>
    </source>
</evidence>
<dbReference type="InterPro" id="IPR016166">
    <property type="entry name" value="FAD-bd_PCMH"/>
</dbReference>
<feature type="domain" description="FAD-binding PCMH-type" evidence="6">
    <location>
        <begin position="48"/>
        <end position="139"/>
    </location>
</feature>
<evidence type="ECO:0000256" key="5">
    <source>
        <dbReference type="ARBA" id="ARBA00023002"/>
    </source>
</evidence>
<dbReference type="InterPro" id="IPR006093">
    <property type="entry name" value="Oxy_OxRdtase_FAD_BS"/>
</dbReference>
<keyword evidence="5" id="KW-0560">Oxidoreductase</keyword>
<dbReference type="RefSeq" id="WP_344222510.1">
    <property type="nucleotide sequence ID" value="NZ_BAAAOS010000069.1"/>
</dbReference>
<gene>
    <name evidence="7" type="ORF">GCM10009789_85330</name>
</gene>
<comment type="cofactor">
    <cofactor evidence="1">
        <name>FAD</name>
        <dbReference type="ChEBI" id="CHEBI:57692"/>
    </cofactor>
</comment>
<dbReference type="Proteomes" id="UP001500393">
    <property type="component" value="Unassembled WGS sequence"/>
</dbReference>
<dbReference type="EMBL" id="BAAAOS010000069">
    <property type="protein sequence ID" value="GAA1618359.1"/>
    <property type="molecule type" value="Genomic_DNA"/>
</dbReference>
<evidence type="ECO:0000256" key="4">
    <source>
        <dbReference type="ARBA" id="ARBA00022827"/>
    </source>
</evidence>
<evidence type="ECO:0000256" key="1">
    <source>
        <dbReference type="ARBA" id="ARBA00001974"/>
    </source>
</evidence>
<evidence type="ECO:0000313" key="8">
    <source>
        <dbReference type="Proteomes" id="UP001500393"/>
    </source>
</evidence>
<dbReference type="Gene3D" id="3.30.465.10">
    <property type="match status" value="1"/>
</dbReference>
<keyword evidence="4" id="KW-0274">FAD</keyword>
<dbReference type="PANTHER" id="PTHR42973">
    <property type="entry name" value="BINDING OXIDOREDUCTASE, PUTATIVE (AFU_ORTHOLOGUE AFUA_1G17690)-RELATED"/>
    <property type="match status" value="1"/>
</dbReference>
<dbReference type="PANTHER" id="PTHR42973:SF39">
    <property type="entry name" value="FAD-BINDING PCMH-TYPE DOMAIN-CONTAINING PROTEIN"/>
    <property type="match status" value="1"/>
</dbReference>
<dbReference type="InterPro" id="IPR016169">
    <property type="entry name" value="FAD-bd_PCMH_sub2"/>
</dbReference>
<dbReference type="InterPro" id="IPR036318">
    <property type="entry name" value="FAD-bd_PCMH-like_sf"/>
</dbReference>
<sequence length="139" mass="14185">MTTQAIYTAVVSGDDVVGGLLGAGFNGEIHRPGDAQYDVLRQSVVPTFDSRPLVVAEAQSRSDVQAAVRAAAQYGVPLAVQATGHGTRVPADGGILLMTSQMTSVLVDPQRKIAKVGPGTRWVAASAGSPASTGSRPTA</sequence>
<evidence type="ECO:0000313" key="7">
    <source>
        <dbReference type="EMBL" id="GAA1618359.1"/>
    </source>
</evidence>
<dbReference type="Pfam" id="PF01565">
    <property type="entry name" value="FAD_binding_4"/>
    <property type="match status" value="1"/>
</dbReference>
<evidence type="ECO:0000256" key="3">
    <source>
        <dbReference type="ARBA" id="ARBA00022630"/>
    </source>
</evidence>